<keyword evidence="2 4" id="KW-0521">NADP</keyword>
<dbReference type="PIRSF" id="PIRSF000193">
    <property type="entry name" value="Pyrrol-5-carb_rd"/>
    <property type="match status" value="1"/>
</dbReference>
<accession>A0A0D0DQ28</accession>
<dbReference type="InterPro" id="IPR008927">
    <property type="entry name" value="6-PGluconate_DH-like_C_sf"/>
</dbReference>
<keyword evidence="3 5" id="KW-0560">Oxidoreductase</keyword>
<evidence type="ECO:0000313" key="9">
    <source>
        <dbReference type="EMBL" id="KIK94303.1"/>
    </source>
</evidence>
<dbReference type="EMBL" id="KN825117">
    <property type="protein sequence ID" value="KIK94303.1"/>
    <property type="molecule type" value="Genomic_DNA"/>
</dbReference>
<dbReference type="Pfam" id="PF03807">
    <property type="entry name" value="F420_oxidored"/>
    <property type="match status" value="1"/>
</dbReference>
<gene>
    <name evidence="9" type="ORF">PAXRUDRAFT_828128</name>
</gene>
<dbReference type="STRING" id="930991.A0A0D0DQ28"/>
<keyword evidence="5" id="KW-0641">Proline biosynthesis</keyword>
<evidence type="ECO:0000259" key="8">
    <source>
        <dbReference type="Pfam" id="PF14748"/>
    </source>
</evidence>
<evidence type="ECO:0000256" key="5">
    <source>
        <dbReference type="RuleBase" id="RU003903"/>
    </source>
</evidence>
<dbReference type="FunFam" id="1.10.3730.10:FF:000001">
    <property type="entry name" value="Pyrroline-5-carboxylate reductase"/>
    <property type="match status" value="1"/>
</dbReference>
<proteinExistence type="inferred from homology"/>
<reference evidence="10" key="2">
    <citation type="submission" date="2015-01" db="EMBL/GenBank/DDBJ databases">
        <title>Evolutionary Origins and Diversification of the Mycorrhizal Mutualists.</title>
        <authorList>
            <consortium name="DOE Joint Genome Institute"/>
            <consortium name="Mycorrhizal Genomics Consortium"/>
            <person name="Kohler A."/>
            <person name="Kuo A."/>
            <person name="Nagy L.G."/>
            <person name="Floudas D."/>
            <person name="Copeland A."/>
            <person name="Barry K.W."/>
            <person name="Cichocki N."/>
            <person name="Veneault-Fourrey C."/>
            <person name="LaButti K."/>
            <person name="Lindquist E.A."/>
            <person name="Lipzen A."/>
            <person name="Lundell T."/>
            <person name="Morin E."/>
            <person name="Murat C."/>
            <person name="Riley R."/>
            <person name="Ohm R."/>
            <person name="Sun H."/>
            <person name="Tunlid A."/>
            <person name="Henrissat B."/>
            <person name="Grigoriev I.V."/>
            <person name="Hibbett D.S."/>
            <person name="Martin F."/>
        </authorList>
    </citation>
    <scope>NUCLEOTIDE SEQUENCE [LARGE SCALE GENOMIC DNA]</scope>
    <source>
        <strain evidence="10">Ve08.2h10</strain>
    </source>
</reference>
<dbReference type="SUPFAM" id="SSF51735">
    <property type="entry name" value="NAD(P)-binding Rossmann-fold domains"/>
    <property type="match status" value="1"/>
</dbReference>
<evidence type="ECO:0000256" key="6">
    <source>
        <dbReference type="SAM" id="MobiDB-lite"/>
    </source>
</evidence>
<evidence type="ECO:0000256" key="4">
    <source>
        <dbReference type="PIRSR" id="PIRSR000193-1"/>
    </source>
</evidence>
<dbReference type="Pfam" id="PF14748">
    <property type="entry name" value="P5CR_dimer"/>
    <property type="match status" value="1"/>
</dbReference>
<comment type="catalytic activity">
    <reaction evidence="5">
        <text>L-proline + NADP(+) = (S)-1-pyrroline-5-carboxylate + NADPH + 2 H(+)</text>
        <dbReference type="Rhea" id="RHEA:14109"/>
        <dbReference type="ChEBI" id="CHEBI:15378"/>
        <dbReference type="ChEBI" id="CHEBI:17388"/>
        <dbReference type="ChEBI" id="CHEBI:57783"/>
        <dbReference type="ChEBI" id="CHEBI:58349"/>
        <dbReference type="ChEBI" id="CHEBI:60039"/>
        <dbReference type="EC" id="1.5.1.2"/>
    </reaction>
</comment>
<dbReference type="InterPro" id="IPR028939">
    <property type="entry name" value="P5C_Rdtase_cat_N"/>
</dbReference>
<feature type="binding site" evidence="4">
    <location>
        <position position="94"/>
    </location>
    <ligand>
        <name>NADPH</name>
        <dbReference type="ChEBI" id="CHEBI:57783"/>
    </ligand>
</feature>
<feature type="domain" description="Pyrroline-5-carboxylate reductase catalytic N-terminal" evidence="7">
    <location>
        <begin position="60"/>
        <end position="137"/>
    </location>
</feature>
<dbReference type="GO" id="GO:0004735">
    <property type="term" value="F:pyrroline-5-carboxylate reductase activity"/>
    <property type="evidence" value="ECO:0007669"/>
    <property type="project" value="UniProtKB-EC"/>
</dbReference>
<evidence type="ECO:0000256" key="1">
    <source>
        <dbReference type="ARBA" id="ARBA00005525"/>
    </source>
</evidence>
<dbReference type="InterPro" id="IPR036291">
    <property type="entry name" value="NAD(P)-bd_dom_sf"/>
</dbReference>
<name>A0A0D0DQ28_9AGAM</name>
<comment type="similarity">
    <text evidence="1 5">Belongs to the pyrroline-5-carboxylate reductase family.</text>
</comment>
<dbReference type="UniPathway" id="UPA00098">
    <property type="reaction ID" value="UER00361"/>
</dbReference>
<feature type="domain" description="Pyrroline-5-carboxylate reductase dimerisation" evidence="8">
    <location>
        <begin position="202"/>
        <end position="306"/>
    </location>
</feature>
<dbReference type="InterPro" id="IPR000304">
    <property type="entry name" value="Pyrroline-COOH_reductase"/>
</dbReference>
<feature type="binding site" evidence="4">
    <location>
        <begin position="8"/>
        <end position="13"/>
    </location>
    <ligand>
        <name>NADP(+)</name>
        <dbReference type="ChEBI" id="CHEBI:58349"/>
    </ligand>
</feature>
<dbReference type="AlphaFoldDB" id="A0A0D0DQ28"/>
<dbReference type="PROSITE" id="PS00521">
    <property type="entry name" value="P5CR"/>
    <property type="match status" value="1"/>
</dbReference>
<dbReference type="NCBIfam" id="TIGR00112">
    <property type="entry name" value="proC"/>
    <property type="match status" value="1"/>
</dbReference>
<comment type="pathway">
    <text evidence="5">Amino-acid biosynthesis; L-proline biosynthesis; L-proline from L-glutamate 5-semialdehyde: step 1/1.</text>
</comment>
<reference evidence="9 10" key="1">
    <citation type="submission" date="2014-04" db="EMBL/GenBank/DDBJ databases">
        <authorList>
            <consortium name="DOE Joint Genome Institute"/>
            <person name="Kuo A."/>
            <person name="Kohler A."/>
            <person name="Jargeat P."/>
            <person name="Nagy L.G."/>
            <person name="Floudas D."/>
            <person name="Copeland A."/>
            <person name="Barry K.W."/>
            <person name="Cichocki N."/>
            <person name="Veneault-Fourrey C."/>
            <person name="LaButti K."/>
            <person name="Lindquist E.A."/>
            <person name="Lipzen A."/>
            <person name="Lundell T."/>
            <person name="Morin E."/>
            <person name="Murat C."/>
            <person name="Sun H."/>
            <person name="Tunlid A."/>
            <person name="Henrissat B."/>
            <person name="Grigoriev I.V."/>
            <person name="Hibbett D.S."/>
            <person name="Martin F."/>
            <person name="Nordberg H.P."/>
            <person name="Cantor M.N."/>
            <person name="Hua S.X."/>
        </authorList>
    </citation>
    <scope>NUCLEOTIDE SEQUENCE [LARGE SCALE GENOMIC DNA]</scope>
    <source>
        <strain evidence="9 10">Ve08.2h10</strain>
    </source>
</reference>
<feature type="binding site" evidence="4">
    <location>
        <position position="39"/>
    </location>
    <ligand>
        <name>NADP(+)</name>
        <dbReference type="ChEBI" id="CHEBI:58349"/>
    </ligand>
</feature>
<dbReference type="SUPFAM" id="SSF48179">
    <property type="entry name" value="6-phosphogluconate dehydrogenase C-terminal domain-like"/>
    <property type="match status" value="1"/>
</dbReference>
<sequence>MGYSLCVLGCGTMGVAIISGVIASLQARDNVQFVPKWESHTPGTSTPTADSPDPSLPSSFIATVTRPESAKKLQHTFSLLGGLGSSVQVVVGENIAAAAQADVVILCCKPHQAQAILSQNGLKEVLDGKLLISILAGVTISQLTGWVLPTTKVVRAMPNTPCRIREGMTVVSPLSDTGDTQLDRSIIVKIFSSIGRCRFLEEKHFDACTALSGSGPAFACIFLEAMADGGVMMGLPRAEALELAAQTLQGAARMTLQAGAHPAQIKDSVTTPGGCTIAGLLAMEDGKVRSTIARAIQVATERASELGQPSKK</sequence>
<keyword evidence="5" id="KW-0028">Amino-acid biosynthesis</keyword>
<keyword evidence="10" id="KW-1185">Reference proteome</keyword>
<feature type="region of interest" description="Disordered" evidence="6">
    <location>
        <begin position="36"/>
        <end position="58"/>
    </location>
</feature>
<dbReference type="InterPro" id="IPR029036">
    <property type="entry name" value="P5CR_dimer"/>
</dbReference>
<dbReference type="OrthoDB" id="10263291at2759"/>
<dbReference type="InParanoid" id="A0A0D0DQ28"/>
<dbReference type="Gene3D" id="1.10.3730.10">
    <property type="entry name" value="ProC C-terminal domain-like"/>
    <property type="match status" value="1"/>
</dbReference>
<evidence type="ECO:0000256" key="2">
    <source>
        <dbReference type="ARBA" id="ARBA00022857"/>
    </source>
</evidence>
<dbReference type="PANTHER" id="PTHR11645">
    <property type="entry name" value="PYRROLINE-5-CARBOXYLATE REDUCTASE"/>
    <property type="match status" value="1"/>
</dbReference>
<dbReference type="HAMAP" id="MF_01925">
    <property type="entry name" value="P5C_reductase"/>
    <property type="match status" value="1"/>
</dbReference>
<dbReference type="InterPro" id="IPR053790">
    <property type="entry name" value="P5CR-like_CS"/>
</dbReference>
<dbReference type="Gene3D" id="3.40.50.720">
    <property type="entry name" value="NAD(P)-binding Rossmann-like Domain"/>
    <property type="match status" value="1"/>
</dbReference>
<dbReference type="GO" id="GO:0055129">
    <property type="term" value="P:L-proline biosynthetic process"/>
    <property type="evidence" value="ECO:0007669"/>
    <property type="project" value="UniProtKB-UniPathway"/>
</dbReference>
<organism evidence="9 10">
    <name type="scientific">Paxillus rubicundulus Ve08.2h10</name>
    <dbReference type="NCBI Taxonomy" id="930991"/>
    <lineage>
        <taxon>Eukaryota</taxon>
        <taxon>Fungi</taxon>
        <taxon>Dikarya</taxon>
        <taxon>Basidiomycota</taxon>
        <taxon>Agaricomycotina</taxon>
        <taxon>Agaricomycetes</taxon>
        <taxon>Agaricomycetidae</taxon>
        <taxon>Boletales</taxon>
        <taxon>Paxilineae</taxon>
        <taxon>Paxillaceae</taxon>
        <taxon>Paxillus</taxon>
    </lineage>
</organism>
<dbReference type="EC" id="1.5.1.2" evidence="5"/>
<dbReference type="PANTHER" id="PTHR11645:SF0">
    <property type="entry name" value="PYRROLINE-5-CARBOXYLATE REDUCTASE 3"/>
    <property type="match status" value="1"/>
</dbReference>
<dbReference type="HOGENOM" id="CLU_042344_1_1_1"/>
<evidence type="ECO:0000259" key="7">
    <source>
        <dbReference type="Pfam" id="PF03807"/>
    </source>
</evidence>
<evidence type="ECO:0000313" key="10">
    <source>
        <dbReference type="Proteomes" id="UP000054538"/>
    </source>
</evidence>
<protein>
    <recommendedName>
        <fullName evidence="5">Pyrroline-5-carboxylate reductase</fullName>
        <ecNumber evidence="5">1.5.1.2</ecNumber>
    </recommendedName>
</protein>
<dbReference type="FunCoup" id="A0A0D0DQ28">
    <property type="interactions" value="151"/>
</dbReference>
<evidence type="ECO:0000256" key="3">
    <source>
        <dbReference type="ARBA" id="ARBA00023002"/>
    </source>
</evidence>
<dbReference type="Proteomes" id="UP000054538">
    <property type="component" value="Unassembled WGS sequence"/>
</dbReference>